<feature type="region of interest" description="Disordered" evidence="1">
    <location>
        <begin position="117"/>
        <end position="137"/>
    </location>
</feature>
<name>A0A508TN44_9BRAD</name>
<comment type="caution">
    <text evidence="2">The sequence shown here is derived from an EMBL/GenBank/DDBJ whole genome shotgun (WGS) entry which is preliminary data.</text>
</comment>
<feature type="compositionally biased region" description="Low complexity" evidence="1">
    <location>
        <begin position="117"/>
        <end position="134"/>
    </location>
</feature>
<reference evidence="2" key="1">
    <citation type="submission" date="2019-02" db="EMBL/GenBank/DDBJ databases">
        <authorList>
            <person name="Pothier F.J."/>
        </authorList>
    </citation>
    <scope>NUCLEOTIDE SEQUENCE</scope>
    <source>
        <strain evidence="2">CI-1B</strain>
    </source>
</reference>
<feature type="region of interest" description="Disordered" evidence="1">
    <location>
        <begin position="424"/>
        <end position="474"/>
    </location>
</feature>
<organism evidence="2 3">
    <name type="scientific">Bradyrhizobium ivorense</name>
    <dbReference type="NCBI Taxonomy" id="2511166"/>
    <lineage>
        <taxon>Bacteria</taxon>
        <taxon>Pseudomonadati</taxon>
        <taxon>Pseudomonadota</taxon>
        <taxon>Alphaproteobacteria</taxon>
        <taxon>Hyphomicrobiales</taxon>
        <taxon>Nitrobacteraceae</taxon>
        <taxon>Bradyrhizobium</taxon>
    </lineage>
</organism>
<evidence type="ECO:0000313" key="3">
    <source>
        <dbReference type="Proteomes" id="UP000328092"/>
    </source>
</evidence>
<dbReference type="Proteomes" id="UP000328092">
    <property type="component" value="Unassembled WGS sequence"/>
</dbReference>
<keyword evidence="3" id="KW-1185">Reference proteome</keyword>
<sequence length="474" mass="48566">MTAVWPASGLPTEWPFELASVSPSSNTVCGASVTELLTGPSSWNDRAVAMLMLAELEAESRSWSVMVSVRVSVIRSADDSVTTSSGLVASGCCSARTWSSVTTPAALTLTRKSIVPAGSAAPPAPTRPTTSAPSMNRNTCWPVATSISPESTPAFLMPSAKAELIVPAPSAPKLLVTVKLSAKFADALIARLVSSTTSPSAGAVAVTVMLGPSSWNDSAVAMLMLAELEAESRSWSVIVSVRVSVIKSADDSVTTSSGLVASGCCSARTWSSVTTQAALTLTRKSIVPAGSAAPPEPTRPTTSAPSMNRKTCWPVATSISPESTPALLMPSTKADVVVPAPSAPKLLTTVKLSAKFADALIARLVSSTTSASAAAVAVTVTLGPSSRNVRCDPTSVLALAVWLLLSVTVPVSVIRPDGSEIPSLKSPGVPSCTARRSVSVTRPEASTETVNTRSPPTAVRPSTTPPALTESRTC</sequence>
<accession>A0A508TN44</accession>
<protein>
    <submittedName>
        <fullName evidence="2">Uncharacterized protein</fullName>
    </submittedName>
</protein>
<proteinExistence type="predicted"/>
<dbReference type="AlphaFoldDB" id="A0A508TN44"/>
<dbReference type="EMBL" id="CAADFC020000024">
    <property type="protein sequence ID" value="VIO75651.1"/>
    <property type="molecule type" value="Genomic_DNA"/>
</dbReference>
<gene>
    <name evidence="2" type="ORF">CI1B_60300</name>
</gene>
<feature type="region of interest" description="Disordered" evidence="1">
    <location>
        <begin position="288"/>
        <end position="307"/>
    </location>
</feature>
<evidence type="ECO:0000313" key="2">
    <source>
        <dbReference type="EMBL" id="VIO75651.1"/>
    </source>
</evidence>
<feature type="compositionally biased region" description="Polar residues" evidence="1">
    <location>
        <begin position="434"/>
        <end position="474"/>
    </location>
</feature>
<evidence type="ECO:0000256" key="1">
    <source>
        <dbReference type="SAM" id="MobiDB-lite"/>
    </source>
</evidence>